<protein>
    <submittedName>
        <fullName evidence="2">Uncharacterized protein</fullName>
    </submittedName>
</protein>
<feature type="non-terminal residue" evidence="2">
    <location>
        <position position="257"/>
    </location>
</feature>
<feature type="non-terminal residue" evidence="2">
    <location>
        <position position="1"/>
    </location>
</feature>
<dbReference type="AlphaFoldDB" id="A0A6J4PVW4"/>
<dbReference type="EMBL" id="CADCUT010000177">
    <property type="protein sequence ID" value="CAA9427023.1"/>
    <property type="molecule type" value="Genomic_DNA"/>
</dbReference>
<feature type="compositionally biased region" description="Basic and acidic residues" evidence="1">
    <location>
        <begin position="236"/>
        <end position="257"/>
    </location>
</feature>
<organism evidence="2">
    <name type="scientific">uncultured Rubrobacteraceae bacterium</name>
    <dbReference type="NCBI Taxonomy" id="349277"/>
    <lineage>
        <taxon>Bacteria</taxon>
        <taxon>Bacillati</taxon>
        <taxon>Actinomycetota</taxon>
        <taxon>Rubrobacteria</taxon>
        <taxon>Rubrobacterales</taxon>
        <taxon>Rubrobacteraceae</taxon>
        <taxon>environmental samples</taxon>
    </lineage>
</organism>
<sequence length="257" mass="27353">DPGRDLRPRRHAGRDGGAKGALLRPRRQGTPPGCARSGRRRRLQGPGRPPAPGGRDGARRTLRARRCGPQEDGGVRGGDAVAGLRAGQVARLRAPAGRPRPYREPPLSAQRGAAARGQTPGLPDGPRHYVPSRAGAARARHPRARGRVRRGGDPRRRRARQAGPGDRPARRARARGGTGGVPDPRGLPSRRGRGSRGRHGGHRRHHGPHPPEVPGHEPPEPLPGRVRPAGPAGRGAARDLGLRQSAREKVPRHESGV</sequence>
<feature type="compositionally biased region" description="Low complexity" evidence="1">
    <location>
        <begin position="78"/>
        <end position="99"/>
    </location>
</feature>
<feature type="compositionally biased region" description="Basic residues" evidence="1">
    <location>
        <begin position="138"/>
        <end position="160"/>
    </location>
</feature>
<feature type="compositionally biased region" description="Basic residues" evidence="1">
    <location>
        <begin position="188"/>
        <end position="208"/>
    </location>
</feature>
<name>A0A6J4PVW4_9ACTN</name>
<reference evidence="2" key="1">
    <citation type="submission" date="2020-02" db="EMBL/GenBank/DDBJ databases">
        <authorList>
            <person name="Meier V. D."/>
        </authorList>
    </citation>
    <scope>NUCLEOTIDE SEQUENCE</scope>
    <source>
        <strain evidence="2">AVDCRST_MAG03</strain>
    </source>
</reference>
<proteinExistence type="predicted"/>
<gene>
    <name evidence="2" type="ORF">AVDCRST_MAG03-2974</name>
</gene>
<accession>A0A6J4PVW4</accession>
<evidence type="ECO:0000256" key="1">
    <source>
        <dbReference type="SAM" id="MobiDB-lite"/>
    </source>
</evidence>
<evidence type="ECO:0000313" key="2">
    <source>
        <dbReference type="EMBL" id="CAA9427023.1"/>
    </source>
</evidence>
<feature type="region of interest" description="Disordered" evidence="1">
    <location>
        <begin position="1"/>
        <end position="257"/>
    </location>
</feature>
<feature type="compositionally biased region" description="Low complexity" evidence="1">
    <location>
        <begin position="223"/>
        <end position="235"/>
    </location>
</feature>